<dbReference type="EC" id="2.5.1.25" evidence="2"/>
<evidence type="ECO:0000256" key="3">
    <source>
        <dbReference type="ARBA" id="ARBA00022679"/>
    </source>
</evidence>
<evidence type="ECO:0000256" key="1">
    <source>
        <dbReference type="ARBA" id="ARBA00004123"/>
    </source>
</evidence>
<dbReference type="EMBL" id="JAIXMP010000031">
    <property type="protein sequence ID" value="KAI9250972.1"/>
    <property type="molecule type" value="Genomic_DNA"/>
</dbReference>
<reference evidence="14" key="1">
    <citation type="journal article" date="2022" name="IScience">
        <title>Evolution of zygomycete secretomes and the origins of terrestrial fungal ecologies.</title>
        <authorList>
            <person name="Chang Y."/>
            <person name="Wang Y."/>
            <person name="Mondo S."/>
            <person name="Ahrendt S."/>
            <person name="Andreopoulos W."/>
            <person name="Barry K."/>
            <person name="Beard J."/>
            <person name="Benny G.L."/>
            <person name="Blankenship S."/>
            <person name="Bonito G."/>
            <person name="Cuomo C."/>
            <person name="Desiro A."/>
            <person name="Gervers K.A."/>
            <person name="Hundley H."/>
            <person name="Kuo A."/>
            <person name="LaButti K."/>
            <person name="Lang B.F."/>
            <person name="Lipzen A."/>
            <person name="O'Donnell K."/>
            <person name="Pangilinan J."/>
            <person name="Reynolds N."/>
            <person name="Sandor L."/>
            <person name="Smith M.E."/>
            <person name="Tsang A."/>
            <person name="Grigoriev I.V."/>
            <person name="Stajich J.E."/>
            <person name="Spatafora J.W."/>
        </authorList>
    </citation>
    <scope>NUCLEOTIDE SEQUENCE</scope>
    <source>
        <strain evidence="14">RSA 2281</strain>
    </source>
</reference>
<sequence length="296" mass="35075">MSDTEKKNEQTSVTNESPSIESQSSKRSLSEEKDTRNEQQSEENEPKRSKLESPFDDLKISDDSILDTIKERTTCPTCKKSVKYFCYRCFTVVGMDRSEIPSLKLPVPLNIIKHEQELDGKSTALHSAVIAHDDVKVYSWQEIPEFEKPERTLLLFPGDDAKRLEDIPRESFDRITVIDGTWKQAGKIVRETPVLQRMQKVTIAPRKTHFWRYQQLGENHLATIEAIYYVYREFTEAYEIEKDQPYDGRYDNLLFYYRFFYNMIQHIYRHQKKGKKFTSRHRSDYIQYQGDKEKPQ</sequence>
<feature type="compositionally biased region" description="Basic and acidic residues" evidence="12">
    <location>
        <begin position="28"/>
        <end position="55"/>
    </location>
</feature>
<evidence type="ECO:0000256" key="9">
    <source>
        <dbReference type="ARBA" id="ARBA00039242"/>
    </source>
</evidence>
<comment type="function">
    <text evidence="7">Catalyzes the formation of 3-(3-amino-3-carboxypropyl)uridine (acp3U) at position 20 in the D-loop of several cytoplasmic tRNAs (acp3U(20)).</text>
</comment>
<dbReference type="InterPro" id="IPR005636">
    <property type="entry name" value="DTW"/>
</dbReference>
<dbReference type="Pfam" id="PF03942">
    <property type="entry name" value="DTW"/>
    <property type="match status" value="1"/>
</dbReference>
<feature type="domain" description="DTW" evidence="13">
    <location>
        <begin position="82"/>
        <end position="269"/>
    </location>
</feature>
<evidence type="ECO:0000256" key="12">
    <source>
        <dbReference type="SAM" id="MobiDB-lite"/>
    </source>
</evidence>
<evidence type="ECO:0000256" key="6">
    <source>
        <dbReference type="ARBA" id="ARBA00023242"/>
    </source>
</evidence>
<evidence type="ECO:0000259" key="13">
    <source>
        <dbReference type="SMART" id="SM01144"/>
    </source>
</evidence>
<dbReference type="SMART" id="SM01144">
    <property type="entry name" value="DTW"/>
    <property type="match status" value="1"/>
</dbReference>
<dbReference type="Proteomes" id="UP001209540">
    <property type="component" value="Unassembled WGS sequence"/>
</dbReference>
<feature type="region of interest" description="Disordered" evidence="12">
    <location>
        <begin position="1"/>
        <end position="55"/>
    </location>
</feature>
<accession>A0AAD5K2F7</accession>
<dbReference type="PANTHER" id="PTHR15627:SF8">
    <property type="entry name" value="TRNA-URIDINE AMINOCARBOXYPROPYLTRANSFERASE 1"/>
    <property type="match status" value="1"/>
</dbReference>
<evidence type="ECO:0000256" key="4">
    <source>
        <dbReference type="ARBA" id="ARBA00022691"/>
    </source>
</evidence>
<dbReference type="InterPro" id="IPR051521">
    <property type="entry name" value="tRNA_Mod/Golgi_Maint"/>
</dbReference>
<gene>
    <name evidence="14" type="ORF">BDA99DRAFT_563887</name>
</gene>
<dbReference type="AlphaFoldDB" id="A0AAD5K2F7"/>
<evidence type="ECO:0000313" key="15">
    <source>
        <dbReference type="Proteomes" id="UP001209540"/>
    </source>
</evidence>
<evidence type="ECO:0000256" key="8">
    <source>
        <dbReference type="ARBA" id="ARBA00038290"/>
    </source>
</evidence>
<comment type="similarity">
    <text evidence="8">Belongs to the TDD superfamily. DTWD1 family.</text>
</comment>
<reference evidence="14" key="2">
    <citation type="submission" date="2023-02" db="EMBL/GenBank/DDBJ databases">
        <authorList>
            <consortium name="DOE Joint Genome Institute"/>
            <person name="Mondo S.J."/>
            <person name="Chang Y."/>
            <person name="Wang Y."/>
            <person name="Ahrendt S."/>
            <person name="Andreopoulos W."/>
            <person name="Barry K."/>
            <person name="Beard J."/>
            <person name="Benny G.L."/>
            <person name="Blankenship S."/>
            <person name="Bonito G."/>
            <person name="Cuomo C."/>
            <person name="Desiro A."/>
            <person name="Gervers K.A."/>
            <person name="Hundley H."/>
            <person name="Kuo A."/>
            <person name="LaButti K."/>
            <person name="Lang B.F."/>
            <person name="Lipzen A."/>
            <person name="O'Donnell K."/>
            <person name="Pangilinan J."/>
            <person name="Reynolds N."/>
            <person name="Sandor L."/>
            <person name="Smith M.W."/>
            <person name="Tsang A."/>
            <person name="Grigoriev I.V."/>
            <person name="Stajich J.E."/>
            <person name="Spatafora J.W."/>
        </authorList>
    </citation>
    <scope>NUCLEOTIDE SEQUENCE</scope>
    <source>
        <strain evidence="14">RSA 2281</strain>
    </source>
</reference>
<dbReference type="GO" id="GO:0005634">
    <property type="term" value="C:nucleus"/>
    <property type="evidence" value="ECO:0007669"/>
    <property type="project" value="UniProtKB-SubCell"/>
</dbReference>
<evidence type="ECO:0000256" key="7">
    <source>
        <dbReference type="ARBA" id="ARBA00037050"/>
    </source>
</evidence>
<keyword evidence="3" id="KW-0808">Transferase</keyword>
<name>A0AAD5K2F7_9FUNG</name>
<organism evidence="14 15">
    <name type="scientific">Phascolomyces articulosus</name>
    <dbReference type="NCBI Taxonomy" id="60185"/>
    <lineage>
        <taxon>Eukaryota</taxon>
        <taxon>Fungi</taxon>
        <taxon>Fungi incertae sedis</taxon>
        <taxon>Mucoromycota</taxon>
        <taxon>Mucoromycotina</taxon>
        <taxon>Mucoromycetes</taxon>
        <taxon>Mucorales</taxon>
        <taxon>Lichtheimiaceae</taxon>
        <taxon>Phascolomyces</taxon>
    </lineage>
</organism>
<keyword evidence="6" id="KW-0539">Nucleus</keyword>
<keyword evidence="4" id="KW-0949">S-adenosyl-L-methionine</keyword>
<dbReference type="GO" id="GO:0008033">
    <property type="term" value="P:tRNA processing"/>
    <property type="evidence" value="ECO:0007669"/>
    <property type="project" value="UniProtKB-KW"/>
</dbReference>
<evidence type="ECO:0000256" key="2">
    <source>
        <dbReference type="ARBA" id="ARBA00012386"/>
    </source>
</evidence>
<comment type="subcellular location">
    <subcellularLocation>
        <location evidence="1">Nucleus</location>
    </subcellularLocation>
</comment>
<evidence type="ECO:0000256" key="5">
    <source>
        <dbReference type="ARBA" id="ARBA00022694"/>
    </source>
</evidence>
<dbReference type="GO" id="GO:0016432">
    <property type="term" value="F:tRNA-uridine aminocarboxypropyltransferase activity"/>
    <property type="evidence" value="ECO:0007669"/>
    <property type="project" value="UniProtKB-EC"/>
</dbReference>
<dbReference type="PANTHER" id="PTHR15627">
    <property type="entry name" value="NATURAL KILLER CELL-SPECIFIC ANTIGEN KLIP1"/>
    <property type="match status" value="1"/>
</dbReference>
<comment type="catalytic activity">
    <reaction evidence="11">
        <text>a uridine in tRNA + S-adenosyl-L-methionine = a 3-[(3S)-3-amino-3-carboxypropyl]uridine in tRNA + S-methyl-5'-thioadenosine + H(+)</text>
        <dbReference type="Rhea" id="RHEA:62432"/>
        <dbReference type="Rhea" id="RHEA-COMP:13339"/>
        <dbReference type="Rhea" id="RHEA-COMP:16092"/>
        <dbReference type="ChEBI" id="CHEBI:15378"/>
        <dbReference type="ChEBI" id="CHEBI:17509"/>
        <dbReference type="ChEBI" id="CHEBI:59789"/>
        <dbReference type="ChEBI" id="CHEBI:65315"/>
        <dbReference type="ChEBI" id="CHEBI:82930"/>
        <dbReference type="EC" id="2.5.1.25"/>
    </reaction>
</comment>
<keyword evidence="5" id="KW-0819">tRNA processing</keyword>
<comment type="caution">
    <text evidence="14">The sequence shown here is derived from an EMBL/GenBank/DDBJ whole genome shotgun (WGS) entry which is preliminary data.</text>
</comment>
<feature type="compositionally biased region" description="Polar residues" evidence="12">
    <location>
        <begin position="10"/>
        <end position="27"/>
    </location>
</feature>
<proteinExistence type="inferred from homology"/>
<evidence type="ECO:0000256" key="10">
    <source>
        <dbReference type="ARBA" id="ARBA00042508"/>
    </source>
</evidence>
<protein>
    <recommendedName>
        <fullName evidence="9">tRNA-uridine aminocarboxypropyltransferase 1</fullName>
        <ecNumber evidence="2">2.5.1.25</ecNumber>
    </recommendedName>
    <alternativeName>
        <fullName evidence="10">DTW domain-containing protein 1</fullName>
    </alternativeName>
</protein>
<evidence type="ECO:0000313" key="14">
    <source>
        <dbReference type="EMBL" id="KAI9250972.1"/>
    </source>
</evidence>
<evidence type="ECO:0000256" key="11">
    <source>
        <dbReference type="ARBA" id="ARBA00048718"/>
    </source>
</evidence>
<keyword evidence="15" id="KW-1185">Reference proteome</keyword>